<dbReference type="Proteomes" id="UP000075714">
    <property type="component" value="Unassembled WGS sequence"/>
</dbReference>
<dbReference type="PANTHER" id="PTHR14269:SF4">
    <property type="entry name" value="CAT EYE SYNDROME CRITICAL REGION PROTEIN 5"/>
    <property type="match status" value="1"/>
</dbReference>
<evidence type="ECO:0000313" key="3">
    <source>
        <dbReference type="Proteomes" id="UP000075714"/>
    </source>
</evidence>
<organism evidence="2 3">
    <name type="scientific">Gonium pectorale</name>
    <name type="common">Green alga</name>
    <dbReference type="NCBI Taxonomy" id="33097"/>
    <lineage>
        <taxon>Eukaryota</taxon>
        <taxon>Viridiplantae</taxon>
        <taxon>Chlorophyta</taxon>
        <taxon>core chlorophytes</taxon>
        <taxon>Chlorophyceae</taxon>
        <taxon>CS clade</taxon>
        <taxon>Chlamydomonadales</taxon>
        <taxon>Volvocaceae</taxon>
        <taxon>Gonium</taxon>
    </lineage>
</organism>
<dbReference type="AlphaFoldDB" id="A0A150FW87"/>
<dbReference type="Pfam" id="PF13242">
    <property type="entry name" value="Hydrolase_like"/>
    <property type="match status" value="1"/>
</dbReference>
<keyword evidence="3" id="KW-1185">Reference proteome</keyword>
<feature type="compositionally biased region" description="Low complexity" evidence="1">
    <location>
        <begin position="190"/>
        <end position="208"/>
    </location>
</feature>
<dbReference type="PANTHER" id="PTHR14269">
    <property type="entry name" value="CDP-DIACYLGLYCEROL--GLYCEROL-3-PHOSPHATE 3-PHOSPHATIDYLTRANSFERASE-RELATED"/>
    <property type="match status" value="1"/>
</dbReference>
<protein>
    <submittedName>
        <fullName evidence="2">Uncharacterized protein</fullName>
    </submittedName>
</protein>
<dbReference type="Pfam" id="PF13344">
    <property type="entry name" value="Hydrolase_6"/>
    <property type="match status" value="1"/>
</dbReference>
<dbReference type="InterPro" id="IPR006357">
    <property type="entry name" value="HAD-SF_hydro_IIA"/>
</dbReference>
<proteinExistence type="predicted"/>
<dbReference type="OrthoDB" id="509472at2759"/>
<evidence type="ECO:0000256" key="1">
    <source>
        <dbReference type="SAM" id="MobiDB-lite"/>
    </source>
</evidence>
<dbReference type="Gene3D" id="3.40.50.1000">
    <property type="entry name" value="HAD superfamily/HAD-like"/>
    <property type="match status" value="3"/>
</dbReference>
<dbReference type="SUPFAM" id="SSF56784">
    <property type="entry name" value="HAD-like"/>
    <property type="match status" value="1"/>
</dbReference>
<dbReference type="GO" id="GO:0005739">
    <property type="term" value="C:mitochondrion"/>
    <property type="evidence" value="ECO:0007669"/>
    <property type="project" value="TreeGrafter"/>
</dbReference>
<dbReference type="InterPro" id="IPR023214">
    <property type="entry name" value="HAD_sf"/>
</dbReference>
<dbReference type="FunFam" id="3.40.50.1000:FF:000620">
    <property type="match status" value="1"/>
</dbReference>
<evidence type="ECO:0000313" key="2">
    <source>
        <dbReference type="EMBL" id="KXZ41884.1"/>
    </source>
</evidence>
<accession>A0A150FW87</accession>
<dbReference type="GO" id="GO:0046474">
    <property type="term" value="P:glycerophospholipid biosynthetic process"/>
    <property type="evidence" value="ECO:0007669"/>
    <property type="project" value="TreeGrafter"/>
</dbReference>
<sequence>MGAARSYASVPAGSWSSPCPSGPPAFVFDIDGVLIRGKRVLPEALDALTTPDGRWRYPVVFMTNGGGVCEARKAAQLTEWLRAPVTADQASGGGRTAQGLDPRVVILSHTPMRDLVPELADVPVLVSGRGDVLQVARSYGLRRALHTRELGAAMPAATPFTKYPPAAAEKENARSQPGRTTTNTTVAAAADTGAPASSSSSASTSSSSGAGGGEARGSPASSANGADSSAPGPGPDPVRDLGLGTEYRDAQLIIDVLTGGGVPARSPAAAAVAGSPPVKLYFSNPDLLWANEFPRPRFGQGAFAHMVLSLHSRLTGGGRPHHVTFFGKPNPQPYRLAERLLLAQALRMGLPLPEAPTGAGPASGADSGPTARGPPFSGIYAIGDNPAADVRGANAAGAPWVSVLVRTGVFQGPGPNCDVDAARIAVDDVADAVGAALHHTRSHRWHSMR</sequence>
<dbReference type="InterPro" id="IPR036412">
    <property type="entry name" value="HAD-like_sf"/>
</dbReference>
<dbReference type="STRING" id="33097.A0A150FW87"/>
<name>A0A150FW87_GONPE</name>
<dbReference type="EMBL" id="LSYV01000251">
    <property type="protein sequence ID" value="KXZ41884.1"/>
    <property type="molecule type" value="Genomic_DNA"/>
</dbReference>
<feature type="region of interest" description="Disordered" evidence="1">
    <location>
        <begin position="190"/>
        <end position="242"/>
    </location>
</feature>
<comment type="caution">
    <text evidence="2">The sequence shown here is derived from an EMBL/GenBank/DDBJ whole genome shotgun (WGS) entry which is preliminary data.</text>
</comment>
<reference evidence="3" key="1">
    <citation type="journal article" date="2016" name="Nat. Commun.">
        <title>The Gonium pectorale genome demonstrates co-option of cell cycle regulation during the evolution of multicellularity.</title>
        <authorList>
            <person name="Hanschen E.R."/>
            <person name="Marriage T.N."/>
            <person name="Ferris P.J."/>
            <person name="Hamaji T."/>
            <person name="Toyoda A."/>
            <person name="Fujiyama A."/>
            <person name="Neme R."/>
            <person name="Noguchi H."/>
            <person name="Minakuchi Y."/>
            <person name="Suzuki M."/>
            <person name="Kawai-Toyooka H."/>
            <person name="Smith D.R."/>
            <person name="Sparks H."/>
            <person name="Anderson J."/>
            <person name="Bakaric R."/>
            <person name="Luria V."/>
            <person name="Karger A."/>
            <person name="Kirschner M.W."/>
            <person name="Durand P.M."/>
            <person name="Michod R.E."/>
            <person name="Nozaki H."/>
            <person name="Olson B.J."/>
        </authorList>
    </citation>
    <scope>NUCLEOTIDE SEQUENCE [LARGE SCALE GENOMIC DNA]</scope>
    <source>
        <strain evidence="3">NIES-2863</strain>
    </source>
</reference>
<dbReference type="InterPro" id="IPR050324">
    <property type="entry name" value="CDP-alcohol_PTase-I"/>
</dbReference>
<gene>
    <name evidence="2" type="ORF">GPECTOR_252g631</name>
</gene>